<evidence type="ECO:0000256" key="1">
    <source>
        <dbReference type="ARBA" id="ARBA00006217"/>
    </source>
</evidence>
<dbReference type="RefSeq" id="WP_044235460.1">
    <property type="nucleotide sequence ID" value="NZ_ASRX01000003.1"/>
</dbReference>
<dbReference type="GO" id="GO:0008270">
    <property type="term" value="F:zinc ion binding"/>
    <property type="evidence" value="ECO:0007669"/>
    <property type="project" value="InterPro"/>
</dbReference>
<dbReference type="PANTHER" id="PTHR11002:SF76">
    <property type="entry name" value="CARBONIC ANHYDRASE"/>
    <property type="match status" value="1"/>
</dbReference>
<keyword evidence="4 7" id="KW-0862">Zinc</keyword>
<accession>A0A017THS7</accession>
<evidence type="ECO:0000256" key="7">
    <source>
        <dbReference type="PIRSR" id="PIRSR601765-1"/>
    </source>
</evidence>
<evidence type="ECO:0000313" key="8">
    <source>
        <dbReference type="EMBL" id="EYF08447.1"/>
    </source>
</evidence>
<keyword evidence="3 7" id="KW-0479">Metal-binding</keyword>
<dbReference type="EC" id="4.2.1.1" evidence="2"/>
<evidence type="ECO:0000256" key="3">
    <source>
        <dbReference type="ARBA" id="ARBA00022723"/>
    </source>
</evidence>
<comment type="cofactor">
    <cofactor evidence="7">
        <name>Zn(2+)</name>
        <dbReference type="ChEBI" id="CHEBI:29105"/>
    </cofactor>
    <text evidence="7">Binds 1 zinc ion per subunit.</text>
</comment>
<feature type="binding site" evidence="7">
    <location>
        <position position="100"/>
    </location>
    <ligand>
        <name>Zn(2+)</name>
        <dbReference type="ChEBI" id="CHEBI:29105"/>
    </ligand>
</feature>
<dbReference type="GO" id="GO:0015976">
    <property type="term" value="P:carbon utilization"/>
    <property type="evidence" value="ECO:0007669"/>
    <property type="project" value="InterPro"/>
</dbReference>
<comment type="similarity">
    <text evidence="1">Belongs to the beta-class carbonic anhydrase family.</text>
</comment>
<evidence type="ECO:0000256" key="6">
    <source>
        <dbReference type="ARBA" id="ARBA00048348"/>
    </source>
</evidence>
<dbReference type="EMBL" id="ASRX01000003">
    <property type="protein sequence ID" value="EYF08447.1"/>
    <property type="molecule type" value="Genomic_DNA"/>
</dbReference>
<name>A0A017THS7_9BACT</name>
<dbReference type="Gene3D" id="3.40.1050.10">
    <property type="entry name" value="Carbonic anhydrase"/>
    <property type="match status" value="1"/>
</dbReference>
<comment type="catalytic activity">
    <reaction evidence="6">
        <text>hydrogencarbonate + H(+) = CO2 + H2O</text>
        <dbReference type="Rhea" id="RHEA:10748"/>
        <dbReference type="ChEBI" id="CHEBI:15377"/>
        <dbReference type="ChEBI" id="CHEBI:15378"/>
        <dbReference type="ChEBI" id="CHEBI:16526"/>
        <dbReference type="ChEBI" id="CHEBI:17544"/>
        <dbReference type="EC" id="4.2.1.1"/>
    </reaction>
</comment>
<dbReference type="PANTHER" id="PTHR11002">
    <property type="entry name" value="CARBONIC ANHYDRASE"/>
    <property type="match status" value="1"/>
</dbReference>
<comment type="caution">
    <text evidence="8">The sequence shown here is derived from an EMBL/GenBank/DDBJ whole genome shotgun (WGS) entry which is preliminary data.</text>
</comment>
<dbReference type="GO" id="GO:0004089">
    <property type="term" value="F:carbonate dehydratase activity"/>
    <property type="evidence" value="ECO:0007669"/>
    <property type="project" value="UniProtKB-EC"/>
</dbReference>
<sequence length="221" mass="24412">MVDALLEGHAQFLRRYVHDERSFLERLAEEKQSPDAIFIGCSDSRVIPELLTTCMPGQLFVVRNIANLIPPHEHPHVSVGAALEYAVGHLHVPHAIVCGHYGCGGVRAVMDSIDASAGASLARWLEEARDAVDATREHAATPDVWWRRAVEENVLVQLERMTTYPVVAKALERGELQLHGWIYDLFSAEIQVYDADRGTFLTASEELSGGLPDATPPRVTP</sequence>
<evidence type="ECO:0000256" key="4">
    <source>
        <dbReference type="ARBA" id="ARBA00022833"/>
    </source>
</evidence>
<dbReference type="InterPro" id="IPR015892">
    <property type="entry name" value="Carbonic_anhydrase_CS"/>
</dbReference>
<dbReference type="eggNOG" id="COG0288">
    <property type="taxonomic scope" value="Bacteria"/>
</dbReference>
<dbReference type="InterPro" id="IPR036874">
    <property type="entry name" value="Carbonic_anhydrase_sf"/>
</dbReference>
<feature type="binding site" evidence="7">
    <location>
        <position position="43"/>
    </location>
    <ligand>
        <name>Zn(2+)</name>
        <dbReference type="ChEBI" id="CHEBI:29105"/>
    </ligand>
</feature>
<evidence type="ECO:0000313" key="9">
    <source>
        <dbReference type="Proteomes" id="UP000019678"/>
    </source>
</evidence>
<feature type="binding site" evidence="7">
    <location>
        <position position="41"/>
    </location>
    <ligand>
        <name>Zn(2+)</name>
        <dbReference type="ChEBI" id="CHEBI:29105"/>
    </ligand>
</feature>
<dbReference type="SUPFAM" id="SSF53056">
    <property type="entry name" value="beta-carbonic anhydrase, cab"/>
    <property type="match status" value="1"/>
</dbReference>
<gene>
    <name evidence="8" type="ORF">CAP_3976</name>
</gene>
<organism evidence="8 9">
    <name type="scientific">Chondromyces apiculatus DSM 436</name>
    <dbReference type="NCBI Taxonomy" id="1192034"/>
    <lineage>
        <taxon>Bacteria</taxon>
        <taxon>Pseudomonadati</taxon>
        <taxon>Myxococcota</taxon>
        <taxon>Polyangia</taxon>
        <taxon>Polyangiales</taxon>
        <taxon>Polyangiaceae</taxon>
        <taxon>Chondromyces</taxon>
    </lineage>
</organism>
<dbReference type="SMART" id="SM00947">
    <property type="entry name" value="Pro_CA"/>
    <property type="match status" value="1"/>
</dbReference>
<dbReference type="OrthoDB" id="9797527at2"/>
<dbReference type="Pfam" id="PF00484">
    <property type="entry name" value="Pro_CA"/>
    <property type="match status" value="1"/>
</dbReference>
<dbReference type="AlphaFoldDB" id="A0A017THS7"/>
<dbReference type="STRING" id="1192034.CAP_3976"/>
<dbReference type="InterPro" id="IPR001765">
    <property type="entry name" value="Carbonic_anhydrase"/>
</dbReference>
<evidence type="ECO:0000256" key="2">
    <source>
        <dbReference type="ARBA" id="ARBA00012925"/>
    </source>
</evidence>
<reference evidence="8 9" key="1">
    <citation type="submission" date="2013-05" db="EMBL/GenBank/DDBJ databases">
        <title>Genome assembly of Chondromyces apiculatus DSM 436.</title>
        <authorList>
            <person name="Sharma G."/>
            <person name="Khatri I."/>
            <person name="Kaur C."/>
            <person name="Mayilraj S."/>
            <person name="Subramanian S."/>
        </authorList>
    </citation>
    <scope>NUCLEOTIDE SEQUENCE [LARGE SCALE GENOMIC DNA]</scope>
    <source>
        <strain evidence="8 9">DSM 436</strain>
    </source>
</reference>
<keyword evidence="5" id="KW-0456">Lyase</keyword>
<proteinExistence type="inferred from homology"/>
<evidence type="ECO:0000256" key="5">
    <source>
        <dbReference type="ARBA" id="ARBA00023239"/>
    </source>
</evidence>
<protein>
    <recommendedName>
        <fullName evidence="2">carbonic anhydrase</fullName>
        <ecNumber evidence="2">4.2.1.1</ecNumber>
    </recommendedName>
</protein>
<keyword evidence="9" id="KW-1185">Reference proteome</keyword>
<feature type="binding site" evidence="7">
    <location>
        <position position="103"/>
    </location>
    <ligand>
        <name>Zn(2+)</name>
        <dbReference type="ChEBI" id="CHEBI:29105"/>
    </ligand>
</feature>
<dbReference type="Proteomes" id="UP000019678">
    <property type="component" value="Unassembled WGS sequence"/>
</dbReference>
<dbReference type="PROSITE" id="PS00704">
    <property type="entry name" value="PROK_CO2_ANHYDRASE_1"/>
    <property type="match status" value="1"/>
</dbReference>